<evidence type="ECO:0000313" key="2">
    <source>
        <dbReference type="Proteomes" id="UP001642520"/>
    </source>
</evidence>
<name>A0ABP1NEV7_XYLVO</name>
<dbReference type="EMBL" id="CAXAJV020001289">
    <property type="protein sequence ID" value="CAL7938588.1"/>
    <property type="molecule type" value="Genomic_DNA"/>
</dbReference>
<reference evidence="1 2" key="1">
    <citation type="submission" date="2024-08" db="EMBL/GenBank/DDBJ databases">
        <authorList>
            <person name="Will J Nash"/>
            <person name="Angela Man"/>
            <person name="Seanna McTaggart"/>
            <person name="Kendall Baker"/>
            <person name="Tom Barker"/>
            <person name="Leah Catchpole"/>
            <person name="Alex Durrant"/>
            <person name="Karim Gharbi"/>
            <person name="Naomi Irish"/>
            <person name="Gemy Kaithakottil"/>
            <person name="Debby Ku"/>
            <person name="Aaliyah Providence"/>
            <person name="Felix Shaw"/>
            <person name="David Swarbreck"/>
            <person name="Chris Watkins"/>
            <person name="Ann M. McCartney"/>
            <person name="Giulio Formenti"/>
            <person name="Alice Mouton"/>
            <person name="Noel Vella"/>
            <person name="Bjorn M von Reumont"/>
            <person name="Adriana Vella"/>
            <person name="Wilfried Haerty"/>
        </authorList>
    </citation>
    <scope>NUCLEOTIDE SEQUENCE [LARGE SCALE GENOMIC DNA]</scope>
</reference>
<comment type="caution">
    <text evidence="1">The sequence shown here is derived from an EMBL/GenBank/DDBJ whole genome shotgun (WGS) entry which is preliminary data.</text>
</comment>
<evidence type="ECO:0000313" key="1">
    <source>
        <dbReference type="EMBL" id="CAL7938588.1"/>
    </source>
</evidence>
<protein>
    <submittedName>
        <fullName evidence="1">Uncharacterized protein</fullName>
    </submittedName>
</protein>
<gene>
    <name evidence="1" type="ORF">XYLVIOL_LOCUS3370</name>
</gene>
<accession>A0ABP1NEV7</accession>
<proteinExistence type="predicted"/>
<dbReference type="Proteomes" id="UP001642520">
    <property type="component" value="Unassembled WGS sequence"/>
</dbReference>
<sequence length="123" mass="14531">MREVSLVVGSLNVMKRLCDWSKKDECNMVWLESSCTGRNRMIKRGMIRKLFYYGPFNGDCRMVIAQLFNLTKNEEDKDLYRTPSVDIILASPAEEAKKRKFAGMVWQRQKICRKRTVDTCQYY</sequence>
<keyword evidence="2" id="KW-1185">Reference proteome</keyword>
<organism evidence="1 2">
    <name type="scientific">Xylocopa violacea</name>
    <name type="common">Violet carpenter bee</name>
    <name type="synonym">Apis violacea</name>
    <dbReference type="NCBI Taxonomy" id="135666"/>
    <lineage>
        <taxon>Eukaryota</taxon>
        <taxon>Metazoa</taxon>
        <taxon>Ecdysozoa</taxon>
        <taxon>Arthropoda</taxon>
        <taxon>Hexapoda</taxon>
        <taxon>Insecta</taxon>
        <taxon>Pterygota</taxon>
        <taxon>Neoptera</taxon>
        <taxon>Endopterygota</taxon>
        <taxon>Hymenoptera</taxon>
        <taxon>Apocrita</taxon>
        <taxon>Aculeata</taxon>
        <taxon>Apoidea</taxon>
        <taxon>Anthophila</taxon>
        <taxon>Apidae</taxon>
        <taxon>Xylocopa</taxon>
        <taxon>Xylocopa</taxon>
    </lineage>
</organism>